<evidence type="ECO:0000313" key="2">
    <source>
        <dbReference type="Proteomes" id="UP000010729"/>
    </source>
</evidence>
<dbReference type="AlphaFoldDB" id="N1UXT9"/>
<gene>
    <name evidence="1" type="ORF">D477_012875</name>
</gene>
<dbReference type="EMBL" id="ANPE02000150">
    <property type="protein sequence ID" value="EMY33860.1"/>
    <property type="molecule type" value="Genomic_DNA"/>
</dbReference>
<keyword evidence="2" id="KW-1185">Reference proteome</keyword>
<protein>
    <submittedName>
        <fullName evidence="1">Uncharacterized protein</fullName>
    </submittedName>
</protein>
<reference evidence="1 2" key="1">
    <citation type="journal article" date="2013" name="Genome Announc.">
        <title>Draft Genome Sequence of Arthrobacter crystallopoietes Strain BAB-32, Revealing Genes for Bioremediation.</title>
        <authorList>
            <person name="Joshi M.N."/>
            <person name="Pandit A.S."/>
            <person name="Sharma A."/>
            <person name="Pandya R.V."/>
            <person name="Desai S.M."/>
            <person name="Saxena A.K."/>
            <person name="Bagatharia S.B."/>
        </authorList>
    </citation>
    <scope>NUCLEOTIDE SEQUENCE [LARGE SCALE GENOMIC DNA]</scope>
    <source>
        <strain evidence="1 2">BAB-32</strain>
    </source>
</reference>
<name>N1UXT9_9MICC</name>
<dbReference type="Proteomes" id="UP000010729">
    <property type="component" value="Unassembled WGS sequence"/>
</dbReference>
<sequence>MLGLPLDRVSRLVASGRLTTLGRSAHVLIIDPASVKRLQYQGLERGRVWTEANAWAALTMLSGGNPTWLIPQRKSRIKASLLDPAVDARRIYNLARNKDTAHRYRAPGATLPLLADALLPTGPAAMVNDDVAEVFGLTAGAGLAEGYAAAGQAQEIAGDFRMPPDLGGNVTIREVGVEEAFGDGRVPLAAIAVDLMDSLGTRERSAGERVLQRLLEEFRGA</sequence>
<organism evidence="1 2">
    <name type="scientific">Arthrobacter crystallopoietes BAB-32</name>
    <dbReference type="NCBI Taxonomy" id="1246476"/>
    <lineage>
        <taxon>Bacteria</taxon>
        <taxon>Bacillati</taxon>
        <taxon>Actinomycetota</taxon>
        <taxon>Actinomycetes</taxon>
        <taxon>Micrococcales</taxon>
        <taxon>Micrococcaceae</taxon>
        <taxon>Crystallibacter</taxon>
    </lineage>
</organism>
<evidence type="ECO:0000313" key="1">
    <source>
        <dbReference type="EMBL" id="EMY33860.1"/>
    </source>
</evidence>
<proteinExistence type="predicted"/>
<accession>N1UXT9</accession>
<comment type="caution">
    <text evidence="1">The sequence shown here is derived from an EMBL/GenBank/DDBJ whole genome shotgun (WGS) entry which is preliminary data.</text>
</comment>